<dbReference type="Pfam" id="PF06769">
    <property type="entry name" value="YoeB_toxin"/>
    <property type="match status" value="1"/>
</dbReference>
<dbReference type="SUPFAM" id="SSF143011">
    <property type="entry name" value="RelE-like"/>
    <property type="match status" value="1"/>
</dbReference>
<dbReference type="EMBL" id="BOCI01000389">
    <property type="protein sequence ID" value="GHW01679.1"/>
    <property type="molecule type" value="Genomic_DNA"/>
</dbReference>
<keyword evidence="5" id="KW-0378">Hydrolase</keyword>
<evidence type="ECO:0000313" key="9">
    <source>
        <dbReference type="Proteomes" id="UP000616547"/>
    </source>
</evidence>
<evidence type="ECO:0000256" key="6">
    <source>
        <dbReference type="ARBA" id="ARBA00030388"/>
    </source>
</evidence>
<comment type="similarity">
    <text evidence="1">Belongs to the YoeB family.</text>
</comment>
<keyword evidence="9" id="KW-1185">Reference proteome</keyword>
<reference evidence="9" key="1">
    <citation type="submission" date="2021-01" db="EMBL/GenBank/DDBJ databases">
        <title>Draft genome sequence of Nasalis larvatus strain YZ03.</title>
        <authorList>
            <person name="Suzuki-Hashido N."/>
            <person name="Tsuchida S."/>
            <person name="Hayakawa T."/>
        </authorList>
    </citation>
    <scope>NUCLEOTIDE SEQUENCE [LARGE SCALE GENOMIC DNA]</scope>
    <source>
        <strain evidence="9">YZ03</strain>
    </source>
</reference>
<evidence type="ECO:0000256" key="2">
    <source>
        <dbReference type="ARBA" id="ARBA00022649"/>
    </source>
</evidence>
<comment type="caution">
    <text evidence="8">The sequence shown here is derived from an EMBL/GenBank/DDBJ whole genome shotgun (WGS) entry which is preliminary data.</text>
</comment>
<gene>
    <name evidence="8" type="ORF">lacNasYZ03_13660</name>
</gene>
<proteinExistence type="inferred from homology"/>
<dbReference type="PANTHER" id="PTHR38039:SF1">
    <property type="entry name" value="TOXIN YOEB"/>
    <property type="match status" value="1"/>
</dbReference>
<keyword evidence="2" id="KW-1277">Toxin-antitoxin system</keyword>
<organism evidence="8 9">
    <name type="scientific">Lactobacillus nasalidis</name>
    <dbReference type="NCBI Taxonomy" id="2797258"/>
    <lineage>
        <taxon>Bacteria</taxon>
        <taxon>Bacillati</taxon>
        <taxon>Bacillota</taxon>
        <taxon>Bacilli</taxon>
        <taxon>Lactobacillales</taxon>
        <taxon>Lactobacillaceae</taxon>
        <taxon>Lactobacillus</taxon>
    </lineage>
</organism>
<evidence type="ECO:0000256" key="3">
    <source>
        <dbReference type="ARBA" id="ARBA00022722"/>
    </source>
</evidence>
<evidence type="ECO:0000313" key="8">
    <source>
        <dbReference type="EMBL" id="GHW01679.1"/>
    </source>
</evidence>
<accession>A0ABQ3W8L2</accession>
<dbReference type="Gene3D" id="3.30.2310.20">
    <property type="entry name" value="RelE-like"/>
    <property type="match status" value="1"/>
</dbReference>
<keyword evidence="3" id="KW-0540">Nuclease</keyword>
<keyword evidence="4" id="KW-0255">Endonuclease</keyword>
<evidence type="ECO:0000256" key="1">
    <source>
        <dbReference type="ARBA" id="ARBA00008172"/>
    </source>
</evidence>
<dbReference type="InterPro" id="IPR009614">
    <property type="entry name" value="YoeB_toxin"/>
</dbReference>
<sequence>MDLIWTDRAWGEYLTWYSKGENKIVKRINKLIEDIKRHPYTGIGRPEGMQKDSQHRWARRVTHSDRLVYRIEDHRLVIYSCMTHYEGFKNDK</sequence>
<dbReference type="PANTHER" id="PTHR38039">
    <property type="entry name" value="TOXIN YOEB"/>
    <property type="match status" value="1"/>
</dbReference>
<dbReference type="InterPro" id="IPR035093">
    <property type="entry name" value="RelE/ParE_toxin_dom_sf"/>
</dbReference>
<protein>
    <recommendedName>
        <fullName evidence="7">Endoribonuclease YoeB</fullName>
    </recommendedName>
    <alternativeName>
        <fullName evidence="6">Putative mRNA interferase YoeB</fullName>
    </alternativeName>
</protein>
<dbReference type="RefSeq" id="WP_201331287.1">
    <property type="nucleotide sequence ID" value="NZ_BOCG01000111.1"/>
</dbReference>
<dbReference type="NCBIfam" id="TIGR02116">
    <property type="entry name" value="toxin_Txe_YoeB"/>
    <property type="match status" value="1"/>
</dbReference>
<dbReference type="Proteomes" id="UP000616547">
    <property type="component" value="Unassembled WGS sequence"/>
</dbReference>
<name>A0ABQ3W8L2_9LACO</name>
<evidence type="ECO:0000256" key="7">
    <source>
        <dbReference type="ARBA" id="ARBA00050056"/>
    </source>
</evidence>
<evidence type="ECO:0000256" key="5">
    <source>
        <dbReference type="ARBA" id="ARBA00022801"/>
    </source>
</evidence>
<evidence type="ECO:0000256" key="4">
    <source>
        <dbReference type="ARBA" id="ARBA00022759"/>
    </source>
</evidence>